<evidence type="ECO:0000313" key="5">
    <source>
        <dbReference type="EMBL" id="SIT86920.1"/>
    </source>
</evidence>
<protein>
    <submittedName>
        <fullName evidence="5">Glycosyltransferase, GT2 family</fullName>
    </submittedName>
</protein>
<dbReference type="EMBL" id="FTPS01000003">
    <property type="protein sequence ID" value="SIT86920.1"/>
    <property type="molecule type" value="Genomic_DNA"/>
</dbReference>
<gene>
    <name evidence="5" type="ORF">SAMN05421849_2455</name>
</gene>
<name>A0A1R3X9G2_9RHOB</name>
<dbReference type="PANTHER" id="PTHR43179:SF12">
    <property type="entry name" value="GALACTOFURANOSYLTRANSFERASE GLFT2"/>
    <property type="match status" value="1"/>
</dbReference>
<dbReference type="OrthoDB" id="153025at2"/>
<evidence type="ECO:0000256" key="2">
    <source>
        <dbReference type="ARBA" id="ARBA00022676"/>
    </source>
</evidence>
<feature type="domain" description="Glycosyltransferase 2-like" evidence="4">
    <location>
        <begin position="19"/>
        <end position="181"/>
    </location>
</feature>
<evidence type="ECO:0000313" key="6">
    <source>
        <dbReference type="Proteomes" id="UP000192455"/>
    </source>
</evidence>
<evidence type="ECO:0000259" key="4">
    <source>
        <dbReference type="Pfam" id="PF00535"/>
    </source>
</evidence>
<dbReference type="Proteomes" id="UP000192455">
    <property type="component" value="Unassembled WGS sequence"/>
</dbReference>
<keyword evidence="3 5" id="KW-0808">Transferase</keyword>
<dbReference type="InterPro" id="IPR001173">
    <property type="entry name" value="Glyco_trans_2-like"/>
</dbReference>
<keyword evidence="2" id="KW-0328">Glycosyltransferase</keyword>
<accession>A0A1R3X9G2</accession>
<reference evidence="5 6" key="1">
    <citation type="submission" date="2017-01" db="EMBL/GenBank/DDBJ databases">
        <authorList>
            <person name="Mah S.A."/>
            <person name="Swanson W.J."/>
            <person name="Moy G.W."/>
            <person name="Vacquier V.D."/>
        </authorList>
    </citation>
    <scope>NUCLEOTIDE SEQUENCE [LARGE SCALE GENOMIC DNA]</scope>
    <source>
        <strain evidence="5 6">DSM 21219</strain>
    </source>
</reference>
<comment type="similarity">
    <text evidence="1">Belongs to the glycosyltransferase 2 family.</text>
</comment>
<sequence length="430" mass="46514">MIPTPGAAPAPARAGVSVSVVVVSHGRPQALCRCLTGLARQIHDPYEIIVVADTPGRAALARLPFAAGLHVTGFDEANISRARNLGITAAAGDIVAFIDDDAVPEPAWLHHLAAAFSDSAVAAAGGYVRGRNGISFQSRARSVDHCGRTAPIRLRGPHPVALTPTRERAIKLEGTNMAFRRTVIAGLGGFDPRYRFFLDETDLNLRMGRRGLVSAIVPLAQVHHGFAASRLRRADRVPRDLHEIGASWAVFLSAHAPDRLDAAWRRVQAGERARAIRHLIAGGIEPADMRRLLASLEAGFAEGLTRRAQPLVSLPPPARDFSRFVPLSGPGDRFLAGPSWRLGALRAKARALAEGGTNVTLLSLSPSAFFHRMEWRDTHWEQRGGLFGKSDRSQPLLAFWRPSRRIEAERERITAARSAAELCLESAGPD</sequence>
<dbReference type="Gene3D" id="3.90.550.10">
    <property type="entry name" value="Spore Coat Polysaccharide Biosynthesis Protein SpsA, Chain A"/>
    <property type="match status" value="1"/>
</dbReference>
<evidence type="ECO:0000256" key="1">
    <source>
        <dbReference type="ARBA" id="ARBA00006739"/>
    </source>
</evidence>
<dbReference type="STRING" id="515897.SAMN05421849_2455"/>
<dbReference type="PANTHER" id="PTHR43179">
    <property type="entry name" value="RHAMNOSYLTRANSFERASE WBBL"/>
    <property type="match status" value="1"/>
</dbReference>
<evidence type="ECO:0000256" key="3">
    <source>
        <dbReference type="ARBA" id="ARBA00022679"/>
    </source>
</evidence>
<dbReference type="AlphaFoldDB" id="A0A1R3X9G2"/>
<dbReference type="RefSeq" id="WP_076650341.1">
    <property type="nucleotide sequence ID" value="NZ_FTPS01000003.1"/>
</dbReference>
<keyword evidence="6" id="KW-1185">Reference proteome</keyword>
<organism evidence="5 6">
    <name type="scientific">Pontibaca methylaminivorans</name>
    <dbReference type="NCBI Taxonomy" id="515897"/>
    <lineage>
        <taxon>Bacteria</taxon>
        <taxon>Pseudomonadati</taxon>
        <taxon>Pseudomonadota</taxon>
        <taxon>Alphaproteobacteria</taxon>
        <taxon>Rhodobacterales</taxon>
        <taxon>Roseobacteraceae</taxon>
        <taxon>Pontibaca</taxon>
    </lineage>
</organism>
<dbReference type="SUPFAM" id="SSF53448">
    <property type="entry name" value="Nucleotide-diphospho-sugar transferases"/>
    <property type="match status" value="1"/>
</dbReference>
<proteinExistence type="inferred from homology"/>
<dbReference type="GO" id="GO:0016757">
    <property type="term" value="F:glycosyltransferase activity"/>
    <property type="evidence" value="ECO:0007669"/>
    <property type="project" value="UniProtKB-KW"/>
</dbReference>
<dbReference type="Pfam" id="PF00535">
    <property type="entry name" value="Glycos_transf_2"/>
    <property type="match status" value="1"/>
</dbReference>
<dbReference type="InterPro" id="IPR029044">
    <property type="entry name" value="Nucleotide-diphossugar_trans"/>
</dbReference>